<reference evidence="2" key="2">
    <citation type="journal article" date="2020" name="Nat. Commun.">
        <title>Large-scale genome sequencing of mycorrhizal fungi provides insights into the early evolution of symbiotic traits.</title>
        <authorList>
            <person name="Miyauchi S."/>
            <person name="Kiss E."/>
            <person name="Kuo A."/>
            <person name="Drula E."/>
            <person name="Kohler A."/>
            <person name="Sanchez-Garcia M."/>
            <person name="Morin E."/>
            <person name="Andreopoulos B."/>
            <person name="Barry K.W."/>
            <person name="Bonito G."/>
            <person name="Buee M."/>
            <person name="Carver A."/>
            <person name="Chen C."/>
            <person name="Cichocki N."/>
            <person name="Clum A."/>
            <person name="Culley D."/>
            <person name="Crous P.W."/>
            <person name="Fauchery L."/>
            <person name="Girlanda M."/>
            <person name="Hayes R.D."/>
            <person name="Keri Z."/>
            <person name="LaButti K."/>
            <person name="Lipzen A."/>
            <person name="Lombard V."/>
            <person name="Magnuson J."/>
            <person name="Maillard F."/>
            <person name="Murat C."/>
            <person name="Nolan M."/>
            <person name="Ohm R.A."/>
            <person name="Pangilinan J."/>
            <person name="Pereira M.F."/>
            <person name="Perotto S."/>
            <person name="Peter M."/>
            <person name="Pfister S."/>
            <person name="Riley R."/>
            <person name="Sitrit Y."/>
            <person name="Stielow J.B."/>
            <person name="Szollosi G."/>
            <person name="Zifcakova L."/>
            <person name="Stursova M."/>
            <person name="Spatafora J.W."/>
            <person name="Tedersoo L."/>
            <person name="Vaario L.M."/>
            <person name="Yamada A."/>
            <person name="Yan M."/>
            <person name="Wang P."/>
            <person name="Xu J."/>
            <person name="Bruns T."/>
            <person name="Baldrian P."/>
            <person name="Vilgalys R."/>
            <person name="Dunand C."/>
            <person name="Henrissat B."/>
            <person name="Grigoriev I.V."/>
            <person name="Hibbett D."/>
            <person name="Nagy L.G."/>
            <person name="Martin F.M."/>
        </authorList>
    </citation>
    <scope>NUCLEOTIDE SEQUENCE</scope>
    <source>
        <strain evidence="2">BED1</strain>
    </source>
</reference>
<protein>
    <submittedName>
        <fullName evidence="2">Uncharacterized protein</fullName>
    </submittedName>
</protein>
<feature type="compositionally biased region" description="Acidic residues" evidence="1">
    <location>
        <begin position="50"/>
        <end position="59"/>
    </location>
</feature>
<dbReference type="Proteomes" id="UP001194468">
    <property type="component" value="Unassembled WGS sequence"/>
</dbReference>
<feature type="region of interest" description="Disordered" evidence="1">
    <location>
        <begin position="126"/>
        <end position="163"/>
    </location>
</feature>
<reference evidence="2" key="1">
    <citation type="submission" date="2019-10" db="EMBL/GenBank/DDBJ databases">
        <authorList>
            <consortium name="DOE Joint Genome Institute"/>
            <person name="Kuo A."/>
            <person name="Miyauchi S."/>
            <person name="Kiss E."/>
            <person name="Drula E."/>
            <person name="Kohler A."/>
            <person name="Sanchez-Garcia M."/>
            <person name="Andreopoulos B."/>
            <person name="Barry K.W."/>
            <person name="Bonito G."/>
            <person name="Buee M."/>
            <person name="Carver A."/>
            <person name="Chen C."/>
            <person name="Cichocki N."/>
            <person name="Clum A."/>
            <person name="Culley D."/>
            <person name="Crous P.W."/>
            <person name="Fauchery L."/>
            <person name="Girlanda M."/>
            <person name="Hayes R."/>
            <person name="Keri Z."/>
            <person name="LaButti K."/>
            <person name="Lipzen A."/>
            <person name="Lombard V."/>
            <person name="Magnuson J."/>
            <person name="Maillard F."/>
            <person name="Morin E."/>
            <person name="Murat C."/>
            <person name="Nolan M."/>
            <person name="Ohm R."/>
            <person name="Pangilinan J."/>
            <person name="Pereira M."/>
            <person name="Perotto S."/>
            <person name="Peter M."/>
            <person name="Riley R."/>
            <person name="Sitrit Y."/>
            <person name="Stielow B."/>
            <person name="Szollosi G."/>
            <person name="Zifcakova L."/>
            <person name="Stursova M."/>
            <person name="Spatafora J.W."/>
            <person name="Tedersoo L."/>
            <person name="Vaario L.-M."/>
            <person name="Yamada A."/>
            <person name="Yan M."/>
            <person name="Wang P."/>
            <person name="Xu J."/>
            <person name="Bruns T."/>
            <person name="Baldrian P."/>
            <person name="Vilgalys R."/>
            <person name="Henrissat B."/>
            <person name="Grigoriev I.V."/>
            <person name="Hibbett D."/>
            <person name="Nagy L.G."/>
            <person name="Martin F.M."/>
        </authorList>
    </citation>
    <scope>NUCLEOTIDE SEQUENCE</scope>
    <source>
        <strain evidence="2">BED1</strain>
    </source>
</reference>
<feature type="region of interest" description="Disordered" evidence="1">
    <location>
        <begin position="1"/>
        <end position="89"/>
    </location>
</feature>
<evidence type="ECO:0000313" key="3">
    <source>
        <dbReference type="Proteomes" id="UP001194468"/>
    </source>
</evidence>
<organism evidence="2 3">
    <name type="scientific">Boletus edulis BED1</name>
    <dbReference type="NCBI Taxonomy" id="1328754"/>
    <lineage>
        <taxon>Eukaryota</taxon>
        <taxon>Fungi</taxon>
        <taxon>Dikarya</taxon>
        <taxon>Basidiomycota</taxon>
        <taxon>Agaricomycotina</taxon>
        <taxon>Agaricomycetes</taxon>
        <taxon>Agaricomycetidae</taxon>
        <taxon>Boletales</taxon>
        <taxon>Boletineae</taxon>
        <taxon>Boletaceae</taxon>
        <taxon>Boletoideae</taxon>
        <taxon>Boletus</taxon>
    </lineage>
</organism>
<sequence length="163" mass="17667">MASQPSQSGTSSEPIFDNRDGVPTWVSSTRDIQYTIDSEPRDAQCTSPVNDDDDDDDNKEDTWSSNPTESPGPTRILTAENNGDVATLSNDVDVEVKTNGEEAEQEQETVKLSDDECSIAEASKLEEGAVAEMSGPRLLENPSQISIASDASSSQSRDEMYKK</sequence>
<evidence type="ECO:0000256" key="1">
    <source>
        <dbReference type="SAM" id="MobiDB-lite"/>
    </source>
</evidence>
<name>A0AAD4G9K9_BOLED</name>
<evidence type="ECO:0000313" key="2">
    <source>
        <dbReference type="EMBL" id="KAF8431522.1"/>
    </source>
</evidence>
<keyword evidence="3" id="KW-1185">Reference proteome</keyword>
<comment type="caution">
    <text evidence="2">The sequence shown here is derived from an EMBL/GenBank/DDBJ whole genome shotgun (WGS) entry which is preliminary data.</text>
</comment>
<feature type="compositionally biased region" description="Polar residues" evidence="1">
    <location>
        <begin position="25"/>
        <end position="36"/>
    </location>
</feature>
<feature type="compositionally biased region" description="Low complexity" evidence="1">
    <location>
        <begin position="143"/>
        <end position="155"/>
    </location>
</feature>
<feature type="compositionally biased region" description="Polar residues" evidence="1">
    <location>
        <begin position="1"/>
        <end position="13"/>
    </location>
</feature>
<dbReference type="EMBL" id="WHUW01000049">
    <property type="protein sequence ID" value="KAF8431522.1"/>
    <property type="molecule type" value="Genomic_DNA"/>
</dbReference>
<dbReference type="AlphaFoldDB" id="A0AAD4G9K9"/>
<gene>
    <name evidence="2" type="ORF">L210DRAFT_3651067</name>
</gene>
<accession>A0AAD4G9K9</accession>
<proteinExistence type="predicted"/>